<dbReference type="CDD" id="cd22464">
    <property type="entry name" value="KH-I_AtC3H36_like"/>
    <property type="match status" value="1"/>
</dbReference>
<keyword evidence="5" id="KW-0694">RNA-binding</keyword>
<gene>
    <name evidence="11" type="primary">LOC116211536</name>
    <name evidence="9" type="ORF">CDL15_Pgr025424</name>
</gene>
<evidence type="ECO:0000256" key="4">
    <source>
        <dbReference type="ARBA" id="ARBA00022833"/>
    </source>
</evidence>
<dbReference type="EMBL" id="MTKT01004939">
    <property type="protein sequence ID" value="OWM69237.1"/>
    <property type="molecule type" value="Genomic_DNA"/>
</dbReference>
<dbReference type="FunFam" id="4.10.1000.10:FF:000003">
    <property type="entry name" value="Zinc finger CCCH domain-containing protein"/>
    <property type="match status" value="2"/>
</dbReference>
<keyword evidence="3 6" id="KW-0863">Zinc-finger</keyword>
<evidence type="ECO:0000313" key="11">
    <source>
        <dbReference type="RefSeq" id="XP_031401836.1"/>
    </source>
</evidence>
<feature type="region of interest" description="Disordered" evidence="7">
    <location>
        <begin position="1"/>
        <end position="41"/>
    </location>
</feature>
<accession>A0A218W8N8</accession>
<dbReference type="InterPro" id="IPR036855">
    <property type="entry name" value="Znf_CCCH_sf"/>
</dbReference>
<dbReference type="RefSeq" id="XP_031401836.1">
    <property type="nucleotide sequence ID" value="XM_031545976.1"/>
</dbReference>
<feature type="compositionally biased region" description="Basic residues" evidence="7">
    <location>
        <begin position="1"/>
        <end position="10"/>
    </location>
</feature>
<reference evidence="9" key="1">
    <citation type="submission" date="2017-06" db="EMBL/GenBank/DDBJ databases">
        <title>The pomegranate genome and the genomics of punicalagin biosynthesis.</title>
        <authorList>
            <person name="Xu C."/>
        </authorList>
    </citation>
    <scope>NUCLEOTIDE SEQUENCE [LARGE SCALE GENOMIC DNA]</scope>
    <source>
        <tissue evidence="9">Fresh leaf</tissue>
    </source>
</reference>
<dbReference type="OrthoDB" id="410307at2759"/>
<dbReference type="GO" id="GO:0003729">
    <property type="term" value="F:mRNA binding"/>
    <property type="evidence" value="ECO:0007669"/>
    <property type="project" value="InterPro"/>
</dbReference>
<dbReference type="SUPFAM" id="SSF54791">
    <property type="entry name" value="Eukaryotic type KH-domain (KH-domain type I)"/>
    <property type="match status" value="1"/>
</dbReference>
<evidence type="ECO:0000256" key="7">
    <source>
        <dbReference type="SAM" id="MobiDB-lite"/>
    </source>
</evidence>
<feature type="compositionally biased region" description="Low complexity" evidence="7">
    <location>
        <begin position="89"/>
        <end position="98"/>
    </location>
</feature>
<dbReference type="PROSITE" id="PS50103">
    <property type="entry name" value="ZF_C3H1"/>
    <property type="match status" value="3"/>
</dbReference>
<dbReference type="InterPro" id="IPR004088">
    <property type="entry name" value="KH_dom_type_1"/>
</dbReference>
<dbReference type="AlphaFoldDB" id="A0A218W8N8"/>
<reference evidence="10" key="2">
    <citation type="journal article" date="2020" name="Plant Biotechnol. J.">
        <title>The pomegranate (Punica granatum L.) draft genome dissects genetic divergence between soft- and hard-seeded cultivars.</title>
        <authorList>
            <person name="Luo X."/>
            <person name="Li H."/>
            <person name="Wu Z."/>
            <person name="Yao W."/>
            <person name="Zhao P."/>
            <person name="Cao D."/>
            <person name="Yu H."/>
            <person name="Li K."/>
            <person name="Poudel K."/>
            <person name="Zhao D."/>
            <person name="Zhang F."/>
            <person name="Xia X."/>
            <person name="Chen L."/>
            <person name="Wang Q."/>
            <person name="Jing D."/>
            <person name="Cao S."/>
        </authorList>
    </citation>
    <scope>NUCLEOTIDE SEQUENCE [LARGE SCALE GENOMIC DNA]</scope>
</reference>
<dbReference type="InterPro" id="IPR004087">
    <property type="entry name" value="KH_dom"/>
</dbReference>
<dbReference type="GeneID" id="116211536"/>
<feature type="zinc finger region" description="C3H1-type" evidence="6">
    <location>
        <begin position="37"/>
        <end position="65"/>
    </location>
</feature>
<keyword evidence="2" id="KW-0677">Repeat</keyword>
<dbReference type="PANTHER" id="PTHR12547">
    <property type="entry name" value="CCCH ZINC FINGER/TIS11-RELATED"/>
    <property type="match status" value="1"/>
</dbReference>
<sequence length="295" mass="31238">MEYSGGRKRWRSDGPLNGNGGAKKYKQEGESFPSGLGSKSKPCTKFFSTSGCPFGEGCHFLHYVPGGIKAVSQMLGNPNLLPPTPRNSAPPASFPDAPSPSAVKGRMCNKYNTAEGCKFGDKCHFAHGEWELGKPSAPSYDDPRAMSRGGMGRYEPPPPAMAAGFGASATAKISINASLAGAIIGKNGVNSKQICRLTGAKLSIRDHESDPSLRNIELEGSFEQIQQASAMVRELIGNAGSSSGPAGRNNAMGHHHHGRSNFKTKLCDNFTKGTCTFGERCHFAHGADELHKSGP</sequence>
<organism evidence="9">
    <name type="scientific">Punica granatum</name>
    <name type="common">Pomegranate</name>
    <dbReference type="NCBI Taxonomy" id="22663"/>
    <lineage>
        <taxon>Eukaryota</taxon>
        <taxon>Viridiplantae</taxon>
        <taxon>Streptophyta</taxon>
        <taxon>Embryophyta</taxon>
        <taxon>Tracheophyta</taxon>
        <taxon>Spermatophyta</taxon>
        <taxon>Magnoliopsida</taxon>
        <taxon>eudicotyledons</taxon>
        <taxon>Gunneridae</taxon>
        <taxon>Pentapetalae</taxon>
        <taxon>rosids</taxon>
        <taxon>malvids</taxon>
        <taxon>Myrtales</taxon>
        <taxon>Lythraceae</taxon>
        <taxon>Punica</taxon>
    </lineage>
</organism>
<evidence type="ECO:0000259" key="8">
    <source>
        <dbReference type="PROSITE" id="PS50103"/>
    </source>
</evidence>
<dbReference type="InterPro" id="IPR045877">
    <property type="entry name" value="ZFP36-like"/>
</dbReference>
<feature type="zinc finger region" description="C3H1-type" evidence="6">
    <location>
        <begin position="261"/>
        <end position="288"/>
    </location>
</feature>
<dbReference type="InterPro" id="IPR000571">
    <property type="entry name" value="Znf_CCCH"/>
</dbReference>
<dbReference type="Proteomes" id="UP000515151">
    <property type="component" value="Chromosome 6"/>
</dbReference>
<proteinExistence type="predicted"/>
<feature type="zinc finger region" description="C3H1-type" evidence="6">
    <location>
        <begin position="102"/>
        <end position="130"/>
    </location>
</feature>
<dbReference type="Proteomes" id="UP000197138">
    <property type="component" value="Unassembled WGS sequence"/>
</dbReference>
<keyword evidence="10" id="KW-1185">Reference proteome</keyword>
<reference evidence="11" key="3">
    <citation type="submission" date="2025-04" db="UniProtKB">
        <authorList>
            <consortium name="RefSeq"/>
        </authorList>
    </citation>
    <scope>IDENTIFICATION</scope>
    <source>
        <tissue evidence="11">Leaf</tissue>
    </source>
</reference>
<dbReference type="Pfam" id="PF00642">
    <property type="entry name" value="zf-CCCH"/>
    <property type="match status" value="1"/>
</dbReference>
<evidence type="ECO:0000256" key="3">
    <source>
        <dbReference type="ARBA" id="ARBA00022771"/>
    </source>
</evidence>
<dbReference type="Pfam" id="PF14608">
    <property type="entry name" value="zf-CCCH_2"/>
    <property type="match status" value="2"/>
</dbReference>
<name>A0A218W8N8_PUNGR</name>
<feature type="region of interest" description="Disordered" evidence="7">
    <location>
        <begin position="239"/>
        <end position="258"/>
    </location>
</feature>
<dbReference type="GO" id="GO:0008270">
    <property type="term" value="F:zinc ion binding"/>
    <property type="evidence" value="ECO:0007669"/>
    <property type="project" value="UniProtKB-KW"/>
</dbReference>
<feature type="domain" description="C3H1-type" evidence="8">
    <location>
        <begin position="261"/>
        <end position="288"/>
    </location>
</feature>
<dbReference type="SMART" id="SM00322">
    <property type="entry name" value="KH"/>
    <property type="match status" value="1"/>
</dbReference>
<keyword evidence="1 6" id="KW-0479">Metal-binding</keyword>
<dbReference type="Gene3D" id="3.30.1370.10">
    <property type="entry name" value="K Homology domain, type 1"/>
    <property type="match status" value="1"/>
</dbReference>
<feature type="domain" description="C3H1-type" evidence="8">
    <location>
        <begin position="37"/>
        <end position="65"/>
    </location>
</feature>
<dbReference type="Gene3D" id="4.10.1000.10">
    <property type="entry name" value="Zinc finger, CCCH-type"/>
    <property type="match status" value="2"/>
</dbReference>
<dbReference type="GO" id="GO:0006355">
    <property type="term" value="P:regulation of DNA-templated transcription"/>
    <property type="evidence" value="ECO:0007669"/>
    <property type="project" value="UniProtKB-ARBA"/>
</dbReference>
<evidence type="ECO:0000256" key="1">
    <source>
        <dbReference type="ARBA" id="ARBA00022723"/>
    </source>
</evidence>
<dbReference type="PROSITE" id="PS50084">
    <property type="entry name" value="KH_TYPE_1"/>
    <property type="match status" value="1"/>
</dbReference>
<dbReference type="InterPro" id="IPR036612">
    <property type="entry name" value="KH_dom_type_1_sf"/>
</dbReference>
<evidence type="ECO:0000313" key="10">
    <source>
        <dbReference type="Proteomes" id="UP000515151"/>
    </source>
</evidence>
<evidence type="ECO:0000256" key="6">
    <source>
        <dbReference type="PROSITE-ProRule" id="PRU00723"/>
    </source>
</evidence>
<dbReference type="SUPFAM" id="SSF90229">
    <property type="entry name" value="CCCH zinc finger"/>
    <property type="match status" value="3"/>
</dbReference>
<feature type="region of interest" description="Disordered" evidence="7">
    <location>
        <begin position="79"/>
        <end position="98"/>
    </location>
</feature>
<keyword evidence="4 6" id="KW-0862">Zinc</keyword>
<dbReference type="SMART" id="SM00356">
    <property type="entry name" value="ZnF_C3H1"/>
    <property type="match status" value="3"/>
</dbReference>
<feature type="domain" description="C3H1-type" evidence="8">
    <location>
        <begin position="102"/>
        <end position="130"/>
    </location>
</feature>
<protein>
    <submittedName>
        <fullName evidence="11">Zinc finger CCCH domain-containing protein 14-like</fullName>
    </submittedName>
</protein>
<dbReference type="PANTHER" id="PTHR12547:SF173">
    <property type="entry name" value="ZINC FINGER CCCH DOMAIN-CONTAINING PROTEIN 52"/>
    <property type="match status" value="1"/>
</dbReference>
<evidence type="ECO:0000256" key="2">
    <source>
        <dbReference type="ARBA" id="ARBA00022737"/>
    </source>
</evidence>
<evidence type="ECO:0000313" key="9">
    <source>
        <dbReference type="EMBL" id="OWM69237.1"/>
    </source>
</evidence>
<dbReference type="Pfam" id="PF00013">
    <property type="entry name" value="KH_1"/>
    <property type="match status" value="1"/>
</dbReference>
<evidence type="ECO:0000256" key="5">
    <source>
        <dbReference type="PROSITE-ProRule" id="PRU00117"/>
    </source>
</evidence>